<comment type="similarity">
    <text evidence="2">Belongs to the chromate ion transporter (CHR) (TC 2.A.51) family.</text>
</comment>
<keyword evidence="6 7" id="KW-0472">Membrane</keyword>
<evidence type="ECO:0000256" key="7">
    <source>
        <dbReference type="SAM" id="Phobius"/>
    </source>
</evidence>
<evidence type="ECO:0000313" key="8">
    <source>
        <dbReference type="EMBL" id="MBM7659170.1"/>
    </source>
</evidence>
<keyword evidence="5 7" id="KW-1133">Transmembrane helix</keyword>
<accession>A0ABS2QBM7</accession>
<organism evidence="8 9">
    <name type="scientific">Sporolactobacillus spathodeae</name>
    <dbReference type="NCBI Taxonomy" id="1465502"/>
    <lineage>
        <taxon>Bacteria</taxon>
        <taxon>Bacillati</taxon>
        <taxon>Bacillota</taxon>
        <taxon>Bacilli</taxon>
        <taxon>Bacillales</taxon>
        <taxon>Sporolactobacillaceae</taxon>
        <taxon>Sporolactobacillus</taxon>
    </lineage>
</organism>
<dbReference type="InterPro" id="IPR052518">
    <property type="entry name" value="CHR_Transporter"/>
</dbReference>
<evidence type="ECO:0000256" key="4">
    <source>
        <dbReference type="ARBA" id="ARBA00022692"/>
    </source>
</evidence>
<sequence length="192" mass="20884">MTVQEKARPRIRDIFIAFFRSSILTFGGGPSAIPLIEAEVVKRFGWMTIEEYGDVVAIANALPGPVNTKIAGYIGWKIRGWAGMLIALLACVGPMVVVMIVLLGFLTAFQKERWVQGMTHAVLPVVGVLMAQLTWSFLSSAKKGLGWIVSLLLVAASFILMEVLHVEPPILIAATLLYVLIKPVRARKGGAQ</sequence>
<dbReference type="Pfam" id="PF02417">
    <property type="entry name" value="Chromate_transp"/>
    <property type="match status" value="1"/>
</dbReference>
<evidence type="ECO:0000256" key="6">
    <source>
        <dbReference type="ARBA" id="ARBA00023136"/>
    </source>
</evidence>
<protein>
    <submittedName>
        <fullName evidence="8">Chromate transporter</fullName>
    </submittedName>
</protein>
<dbReference type="PANTHER" id="PTHR43663">
    <property type="entry name" value="CHROMATE TRANSPORT PROTEIN-RELATED"/>
    <property type="match status" value="1"/>
</dbReference>
<gene>
    <name evidence="8" type="ORF">JOC27_002675</name>
</gene>
<dbReference type="InterPro" id="IPR003370">
    <property type="entry name" value="Chromate_transpt"/>
</dbReference>
<proteinExistence type="inferred from homology"/>
<feature type="transmembrane region" description="Helical" evidence="7">
    <location>
        <begin position="121"/>
        <end position="138"/>
    </location>
</feature>
<evidence type="ECO:0000313" key="9">
    <source>
        <dbReference type="Proteomes" id="UP000823201"/>
    </source>
</evidence>
<dbReference type="EMBL" id="JAFBEV010000039">
    <property type="protein sequence ID" value="MBM7659170.1"/>
    <property type="molecule type" value="Genomic_DNA"/>
</dbReference>
<evidence type="ECO:0000256" key="1">
    <source>
        <dbReference type="ARBA" id="ARBA00004651"/>
    </source>
</evidence>
<keyword evidence="4 7" id="KW-0812">Transmembrane</keyword>
<evidence type="ECO:0000256" key="5">
    <source>
        <dbReference type="ARBA" id="ARBA00022989"/>
    </source>
</evidence>
<keyword evidence="9" id="KW-1185">Reference proteome</keyword>
<evidence type="ECO:0000256" key="2">
    <source>
        <dbReference type="ARBA" id="ARBA00005262"/>
    </source>
</evidence>
<name>A0ABS2QBM7_9BACL</name>
<reference evidence="8 9" key="1">
    <citation type="submission" date="2021-01" db="EMBL/GenBank/DDBJ databases">
        <title>Genomic Encyclopedia of Type Strains, Phase IV (KMG-IV): sequencing the most valuable type-strain genomes for metagenomic binning, comparative biology and taxonomic classification.</title>
        <authorList>
            <person name="Goeker M."/>
        </authorList>
    </citation>
    <scope>NUCLEOTIDE SEQUENCE [LARGE SCALE GENOMIC DNA]</scope>
    <source>
        <strain evidence="8 9">DSM 100968</strain>
    </source>
</reference>
<comment type="subcellular location">
    <subcellularLocation>
        <location evidence="1">Cell membrane</location>
        <topology evidence="1">Multi-pass membrane protein</topology>
    </subcellularLocation>
</comment>
<evidence type="ECO:0000256" key="3">
    <source>
        <dbReference type="ARBA" id="ARBA00022475"/>
    </source>
</evidence>
<feature type="transmembrane region" description="Helical" evidence="7">
    <location>
        <begin position="85"/>
        <end position="109"/>
    </location>
</feature>
<keyword evidence="3" id="KW-1003">Cell membrane</keyword>
<feature type="transmembrane region" description="Helical" evidence="7">
    <location>
        <begin position="145"/>
        <end position="164"/>
    </location>
</feature>
<dbReference type="RefSeq" id="WP_205007708.1">
    <property type="nucleotide sequence ID" value="NZ_CBCRXA010000006.1"/>
</dbReference>
<dbReference type="PANTHER" id="PTHR43663:SF1">
    <property type="entry name" value="CHROMATE TRANSPORTER"/>
    <property type="match status" value="1"/>
</dbReference>
<dbReference type="Proteomes" id="UP000823201">
    <property type="component" value="Unassembled WGS sequence"/>
</dbReference>
<comment type="caution">
    <text evidence="8">The sequence shown here is derived from an EMBL/GenBank/DDBJ whole genome shotgun (WGS) entry which is preliminary data.</text>
</comment>